<reference evidence="1" key="1">
    <citation type="submission" date="2019-04" db="EMBL/GenBank/DDBJ databases">
        <title>Microbes associate with the intestines of laboratory mice.</title>
        <authorList>
            <person name="Navarre W."/>
            <person name="Wong E."/>
            <person name="Huang K."/>
            <person name="Tropini C."/>
            <person name="Ng K."/>
            <person name="Yu B."/>
        </authorList>
    </citation>
    <scope>NUCLEOTIDE SEQUENCE</scope>
    <source>
        <strain evidence="1">NM09_H32</strain>
    </source>
</reference>
<accession>A0AC61R6J6</accession>
<keyword evidence="2" id="KW-1185">Reference proteome</keyword>
<dbReference type="Proteomes" id="UP000308836">
    <property type="component" value="Unassembled WGS sequence"/>
</dbReference>
<sequence>MKPSDLSKKGHNVMVLIYYGKQYALRDQVAEVLEQMHVPYVELGDEDLDRTLKELIQKEESTACLEGERDIFMYFSDVPVDTIEKIDDALKAKGIHIVHKAVKTDTNLGWKLSDLLDHIHAEASYFQKREKLRTLVSHPDPVLLSTNPKYRDLMVMGFELLEETDVPEKMYDTAIHLIETFPEHA</sequence>
<gene>
    <name evidence="1" type="ORF">E5336_10270</name>
</gene>
<dbReference type="EMBL" id="SRYG01000023">
    <property type="protein sequence ID" value="TGY65079.1"/>
    <property type="molecule type" value="Genomic_DNA"/>
</dbReference>
<organism evidence="1 2">
    <name type="scientific">Dubosiella muris</name>
    <dbReference type="NCBI Taxonomy" id="3038133"/>
    <lineage>
        <taxon>Bacteria</taxon>
        <taxon>Bacillati</taxon>
        <taxon>Bacillota</taxon>
        <taxon>Erysipelotrichia</taxon>
        <taxon>Erysipelotrichales</taxon>
        <taxon>Erysipelotrichaceae</taxon>
        <taxon>Dubosiella</taxon>
    </lineage>
</organism>
<proteinExistence type="predicted"/>
<evidence type="ECO:0000313" key="1">
    <source>
        <dbReference type="EMBL" id="TGY65079.1"/>
    </source>
</evidence>
<comment type="caution">
    <text evidence="1">The sequence shown here is derived from an EMBL/GenBank/DDBJ whole genome shotgun (WGS) entry which is preliminary data.</text>
</comment>
<evidence type="ECO:0000313" key="2">
    <source>
        <dbReference type="Proteomes" id="UP000308836"/>
    </source>
</evidence>
<name>A0AC61R6J6_9FIRM</name>
<protein>
    <submittedName>
        <fullName evidence="1">DUF3783 domain-containing protein</fullName>
    </submittedName>
</protein>